<dbReference type="PROSITE" id="PS50893">
    <property type="entry name" value="ABC_TRANSPORTER_2"/>
    <property type="match status" value="1"/>
</dbReference>
<gene>
    <name evidence="5" type="ORF">CJU94_38970</name>
</gene>
<dbReference type="PANTHER" id="PTHR45772:SF9">
    <property type="entry name" value="CONSERVED COMPONENT OF ABC TRANSPORTER FOR NATURAL AMINO ACIDS"/>
    <property type="match status" value="1"/>
</dbReference>
<dbReference type="GO" id="GO:0005886">
    <property type="term" value="C:plasma membrane"/>
    <property type="evidence" value="ECO:0007669"/>
    <property type="project" value="TreeGrafter"/>
</dbReference>
<protein>
    <recommendedName>
        <fullName evidence="4">ABC transporter domain-containing protein</fullName>
    </recommendedName>
</protein>
<dbReference type="GO" id="GO:0005524">
    <property type="term" value="F:ATP binding"/>
    <property type="evidence" value="ECO:0007669"/>
    <property type="project" value="UniProtKB-KW"/>
</dbReference>
<evidence type="ECO:0000313" key="5">
    <source>
        <dbReference type="EMBL" id="ASW04150.1"/>
    </source>
</evidence>
<dbReference type="EMBL" id="CP022993">
    <property type="protein sequence ID" value="ASW04150.1"/>
    <property type="molecule type" value="Genomic_DNA"/>
</dbReference>
<keyword evidence="3" id="KW-0067">ATP-binding</keyword>
<dbReference type="InterPro" id="IPR003439">
    <property type="entry name" value="ABC_transporter-like_ATP-bd"/>
</dbReference>
<keyword evidence="2" id="KW-0547">Nucleotide-binding</keyword>
<dbReference type="Gene3D" id="3.40.50.300">
    <property type="entry name" value="P-loop containing nucleotide triphosphate hydrolases"/>
    <property type="match status" value="1"/>
</dbReference>
<proteinExistence type="predicted"/>
<dbReference type="OrthoDB" id="9781337at2"/>
<dbReference type="InterPro" id="IPR051120">
    <property type="entry name" value="ABC_AA/LPS_Transport"/>
</dbReference>
<keyword evidence="1" id="KW-0813">Transport</keyword>
<dbReference type="AlphaFoldDB" id="A0A248W0M6"/>
<organism evidence="5 6">
    <name type="scientific">Paraburkholderia aromaticivorans</name>
    <dbReference type="NCBI Taxonomy" id="2026199"/>
    <lineage>
        <taxon>Bacteria</taxon>
        <taxon>Pseudomonadati</taxon>
        <taxon>Pseudomonadota</taxon>
        <taxon>Betaproteobacteria</taxon>
        <taxon>Burkholderiales</taxon>
        <taxon>Burkholderiaceae</taxon>
        <taxon>Paraburkholderia</taxon>
    </lineage>
</organism>
<dbReference type="CDD" id="cd03219">
    <property type="entry name" value="ABC_Mj1267_LivG_branched"/>
    <property type="match status" value="1"/>
</dbReference>
<keyword evidence="6" id="KW-1185">Reference proteome</keyword>
<dbReference type="Pfam" id="PF12399">
    <property type="entry name" value="BCA_ABC_TP_C"/>
    <property type="match status" value="1"/>
</dbReference>
<evidence type="ECO:0000256" key="2">
    <source>
        <dbReference type="ARBA" id="ARBA00022741"/>
    </source>
</evidence>
<evidence type="ECO:0000256" key="3">
    <source>
        <dbReference type="ARBA" id="ARBA00022840"/>
    </source>
</evidence>
<keyword evidence="5" id="KW-0614">Plasmid</keyword>
<evidence type="ECO:0000259" key="4">
    <source>
        <dbReference type="PROSITE" id="PS50893"/>
    </source>
</evidence>
<geneLocation type="plasmid" evidence="5 6">
    <name>pBN3</name>
</geneLocation>
<accession>A0A248W0M6</accession>
<evidence type="ECO:0000313" key="6">
    <source>
        <dbReference type="Proteomes" id="UP000215158"/>
    </source>
</evidence>
<dbReference type="Pfam" id="PF00005">
    <property type="entry name" value="ABC_tran"/>
    <property type="match status" value="1"/>
</dbReference>
<sequence length="253" mass="27277">MSALNAMRIDKRIGGLKVLDDAWIDVPENHIIGLIGPNGAGKSTFLTVLSKFAEPDAGRILTRGLDVTRRSPESLAQTGVVRTFQVPHEFGELGVIDNMVVAAKGQIGESLWKALLRPRAVAAQDRDILEKARELLAFLGLESVSAHAAKNLSGGQKKLLELGRALMTDPYLLLLDEPFAGVAPGLVDVLIEKIQSLQKRGFAFLIVEHNMDAVNALCSNVFVMVQGSILTDGSPRKVSNDPRVFEAYLGGKA</sequence>
<feature type="domain" description="ABC transporter" evidence="4">
    <location>
        <begin position="4"/>
        <end position="251"/>
    </location>
</feature>
<evidence type="ECO:0000256" key="1">
    <source>
        <dbReference type="ARBA" id="ARBA00022448"/>
    </source>
</evidence>
<dbReference type="PROSITE" id="PS00211">
    <property type="entry name" value="ABC_TRANSPORTER_1"/>
    <property type="match status" value="1"/>
</dbReference>
<dbReference type="InterPro" id="IPR032823">
    <property type="entry name" value="BCA_ABC_TP_C"/>
</dbReference>
<reference evidence="5 6" key="1">
    <citation type="submission" date="2017-08" db="EMBL/GenBank/DDBJ databases">
        <title>Identification and genetic characteristics of simultaneous BTEX- and naphthalene-degrading Paraburkholderia sp. BN5 isolated from petroleum-contaminated soil.</title>
        <authorList>
            <person name="Lee Y."/>
            <person name="Jeon C.O."/>
        </authorList>
    </citation>
    <scope>NUCLEOTIDE SEQUENCE [LARGE SCALE GENOMIC DNA]</scope>
    <source>
        <strain evidence="5 6">BN5</strain>
        <plasmid evidence="5 6">pBN3</plasmid>
    </source>
</reference>
<dbReference type="InterPro" id="IPR017871">
    <property type="entry name" value="ABC_transporter-like_CS"/>
</dbReference>
<dbReference type="SUPFAM" id="SSF52540">
    <property type="entry name" value="P-loop containing nucleoside triphosphate hydrolases"/>
    <property type="match status" value="1"/>
</dbReference>
<dbReference type="RefSeq" id="WP_095423843.1">
    <property type="nucleotide sequence ID" value="NZ_CP022993.1"/>
</dbReference>
<name>A0A248W0M6_9BURK</name>
<dbReference type="PANTHER" id="PTHR45772">
    <property type="entry name" value="CONSERVED COMPONENT OF ABC TRANSPORTER FOR NATURAL AMINO ACIDS-RELATED"/>
    <property type="match status" value="1"/>
</dbReference>
<dbReference type="KEGG" id="parb:CJU94_38970"/>
<dbReference type="Proteomes" id="UP000215158">
    <property type="component" value="Plasmid pBN3"/>
</dbReference>
<dbReference type="GO" id="GO:0016887">
    <property type="term" value="F:ATP hydrolysis activity"/>
    <property type="evidence" value="ECO:0007669"/>
    <property type="project" value="InterPro"/>
</dbReference>
<dbReference type="InterPro" id="IPR027417">
    <property type="entry name" value="P-loop_NTPase"/>
</dbReference>